<dbReference type="Gene3D" id="3.40.50.720">
    <property type="entry name" value="NAD(P)-binding Rossmann-like Domain"/>
    <property type="match status" value="1"/>
</dbReference>
<comment type="similarity">
    <text evidence="1">Belongs to the short-chain dehydrogenases/reductases (SDR) family.</text>
</comment>
<reference evidence="2 4" key="2">
    <citation type="journal article" date="2013" name="Nature">
        <title>Insights into bilaterian evolution from three spiralian genomes.</title>
        <authorList>
            <person name="Simakov O."/>
            <person name="Marletaz F."/>
            <person name="Cho S.J."/>
            <person name="Edsinger-Gonzales E."/>
            <person name="Havlak P."/>
            <person name="Hellsten U."/>
            <person name="Kuo D.H."/>
            <person name="Larsson T."/>
            <person name="Lv J."/>
            <person name="Arendt D."/>
            <person name="Savage R."/>
            <person name="Osoegawa K."/>
            <person name="de Jong P."/>
            <person name="Grimwood J."/>
            <person name="Chapman J.A."/>
            <person name="Shapiro H."/>
            <person name="Aerts A."/>
            <person name="Otillar R.P."/>
            <person name="Terry A.Y."/>
            <person name="Boore J.L."/>
            <person name="Grigoriev I.V."/>
            <person name="Lindberg D.R."/>
            <person name="Seaver E.C."/>
            <person name="Weisblat D.A."/>
            <person name="Putnam N.H."/>
            <person name="Rokhsar D.S."/>
        </authorList>
    </citation>
    <scope>NUCLEOTIDE SEQUENCE</scope>
    <source>
        <strain evidence="2 4">I ESC-2004</strain>
    </source>
</reference>
<dbReference type="SUPFAM" id="SSF51735">
    <property type="entry name" value="NAD(P)-binding Rossmann-fold domains"/>
    <property type="match status" value="1"/>
</dbReference>
<dbReference type="Pfam" id="PF00106">
    <property type="entry name" value="adh_short"/>
    <property type="match status" value="1"/>
</dbReference>
<accession>R7TUE7</accession>
<evidence type="ECO:0000313" key="4">
    <source>
        <dbReference type="Proteomes" id="UP000014760"/>
    </source>
</evidence>
<reference evidence="4" key="1">
    <citation type="submission" date="2012-12" db="EMBL/GenBank/DDBJ databases">
        <authorList>
            <person name="Hellsten U."/>
            <person name="Grimwood J."/>
            <person name="Chapman J.A."/>
            <person name="Shapiro H."/>
            <person name="Aerts A."/>
            <person name="Otillar R.P."/>
            <person name="Terry A.Y."/>
            <person name="Boore J.L."/>
            <person name="Simakov O."/>
            <person name="Marletaz F."/>
            <person name="Cho S.-J."/>
            <person name="Edsinger-Gonzales E."/>
            <person name="Havlak P."/>
            <person name="Kuo D.-H."/>
            <person name="Larsson T."/>
            <person name="Lv J."/>
            <person name="Arendt D."/>
            <person name="Savage R."/>
            <person name="Osoegawa K."/>
            <person name="de Jong P."/>
            <person name="Lindberg D.R."/>
            <person name="Seaver E.C."/>
            <person name="Weisblat D.A."/>
            <person name="Putnam N.H."/>
            <person name="Grigoriev I.V."/>
            <person name="Rokhsar D.S."/>
        </authorList>
    </citation>
    <scope>NUCLEOTIDE SEQUENCE</scope>
    <source>
        <strain evidence="4">I ESC-2004</strain>
    </source>
</reference>
<dbReference type="PRINTS" id="PR00081">
    <property type="entry name" value="GDHRDH"/>
</dbReference>
<dbReference type="Proteomes" id="UP000014760">
    <property type="component" value="Unassembled WGS sequence"/>
</dbReference>
<dbReference type="OMA" id="AKVHISS"/>
<protein>
    <submittedName>
        <fullName evidence="2 3">Uncharacterized protein</fullName>
    </submittedName>
</protein>
<evidence type="ECO:0000256" key="1">
    <source>
        <dbReference type="ARBA" id="ARBA00006484"/>
    </source>
</evidence>
<gene>
    <name evidence="2" type="ORF">CAPTEDRAFT_202978</name>
</gene>
<dbReference type="EnsemblMetazoa" id="CapteT202978">
    <property type="protein sequence ID" value="CapteP202978"/>
    <property type="gene ID" value="CapteG202978"/>
</dbReference>
<dbReference type="InterPro" id="IPR036291">
    <property type="entry name" value="NAD(P)-bd_dom_sf"/>
</dbReference>
<dbReference type="HOGENOM" id="CLU_010194_1_1_1"/>
<dbReference type="OrthoDB" id="47007at2759"/>
<organism evidence="2">
    <name type="scientific">Capitella teleta</name>
    <name type="common">Polychaete worm</name>
    <dbReference type="NCBI Taxonomy" id="283909"/>
    <lineage>
        <taxon>Eukaryota</taxon>
        <taxon>Metazoa</taxon>
        <taxon>Spiralia</taxon>
        <taxon>Lophotrochozoa</taxon>
        <taxon>Annelida</taxon>
        <taxon>Polychaeta</taxon>
        <taxon>Sedentaria</taxon>
        <taxon>Scolecida</taxon>
        <taxon>Capitellidae</taxon>
        <taxon>Capitella</taxon>
    </lineage>
</organism>
<dbReference type="EMBL" id="AMQN01002431">
    <property type="status" value="NOT_ANNOTATED_CDS"/>
    <property type="molecule type" value="Genomic_DNA"/>
</dbReference>
<proteinExistence type="inferred from homology"/>
<dbReference type="InterPro" id="IPR002347">
    <property type="entry name" value="SDR_fam"/>
</dbReference>
<dbReference type="EMBL" id="KB309217">
    <property type="protein sequence ID" value="ELT95091.1"/>
    <property type="molecule type" value="Genomic_DNA"/>
</dbReference>
<dbReference type="PANTHER" id="PTHR43943">
    <property type="entry name" value="DEHYDROGENASE/REDUCTASE (SDR FAMILY) MEMBER 4"/>
    <property type="match status" value="1"/>
</dbReference>
<name>R7TUE7_CAPTE</name>
<dbReference type="STRING" id="283909.R7TUE7"/>
<sequence length="267" mass="29714">MKCAQGFRFINKVAMVTSSSKGIGLATARRLARKGAKVILSSRNEANVNRAVSQLKNEGLGSVYGMVCHVGNPDQVDYLFHEVSERRPNRYLTRFVLAISLKTHLDLNLQIIEINLKAPFRVIQAAFPLMKERPNSSIVLMGTYGSLDPQVCLSDPSIIFHSHKNKYSSTGGRFWDRLILHQQGALMAMTEAMAPHLAENSIRINCVAPGSIDTDFFNGVRSKVKPELSEGKGFHDEIIAITLIPELNVDTYMAVIDRSRKPTPDYL</sequence>
<dbReference type="PANTHER" id="PTHR43943:SF2">
    <property type="entry name" value="DEHYDROGENASE_REDUCTASE 4"/>
    <property type="match status" value="1"/>
</dbReference>
<dbReference type="AlphaFoldDB" id="R7TUE7"/>
<reference evidence="3" key="3">
    <citation type="submission" date="2015-06" db="UniProtKB">
        <authorList>
            <consortium name="EnsemblMetazoa"/>
        </authorList>
    </citation>
    <scope>IDENTIFICATION</scope>
</reference>
<evidence type="ECO:0000313" key="3">
    <source>
        <dbReference type="EnsemblMetazoa" id="CapteP202978"/>
    </source>
</evidence>
<dbReference type="EMBL" id="AMQN01002432">
    <property type="status" value="NOT_ANNOTATED_CDS"/>
    <property type="molecule type" value="Genomic_DNA"/>
</dbReference>
<evidence type="ECO:0000313" key="2">
    <source>
        <dbReference type="EMBL" id="ELT95091.1"/>
    </source>
</evidence>
<keyword evidence="4" id="KW-1185">Reference proteome</keyword>